<accession>A0A173MDF3</accession>
<name>A0A173MDF3_9BACT</name>
<dbReference type="EMBL" id="FTOR01000008">
    <property type="protein sequence ID" value="SIT29157.1"/>
    <property type="molecule type" value="Genomic_DNA"/>
</dbReference>
<dbReference type="KEGG" id="fln:FLA_1633"/>
<dbReference type="AlphaFoldDB" id="A0A173MDF3"/>
<organism evidence="1 2">
    <name type="scientific">Filimonas lacunae</name>
    <dbReference type="NCBI Taxonomy" id="477680"/>
    <lineage>
        <taxon>Bacteria</taxon>
        <taxon>Pseudomonadati</taxon>
        <taxon>Bacteroidota</taxon>
        <taxon>Chitinophagia</taxon>
        <taxon>Chitinophagales</taxon>
        <taxon>Chitinophagaceae</taxon>
        <taxon>Filimonas</taxon>
    </lineage>
</organism>
<sequence length="46" mass="5069">MMAGVYLASVILYKSCIFSHSQAGSSRLLDELLQAEVVSEHNNSLR</sequence>
<reference evidence="2" key="1">
    <citation type="submission" date="2017-01" db="EMBL/GenBank/DDBJ databases">
        <authorList>
            <person name="Varghese N."/>
            <person name="Submissions S."/>
        </authorList>
    </citation>
    <scope>NUCLEOTIDE SEQUENCE [LARGE SCALE GENOMIC DNA]</scope>
    <source>
        <strain evidence="2">DSM 21054</strain>
    </source>
</reference>
<evidence type="ECO:0000313" key="2">
    <source>
        <dbReference type="Proteomes" id="UP000186917"/>
    </source>
</evidence>
<dbReference type="STRING" id="477680.SAMN05421788_108232"/>
<evidence type="ECO:0000313" key="1">
    <source>
        <dbReference type="EMBL" id="SIT29157.1"/>
    </source>
</evidence>
<dbReference type="Proteomes" id="UP000186917">
    <property type="component" value="Unassembled WGS sequence"/>
</dbReference>
<keyword evidence="2" id="KW-1185">Reference proteome</keyword>
<gene>
    <name evidence="1" type="ORF">SAMN05421788_108232</name>
</gene>
<protein>
    <submittedName>
        <fullName evidence="1">Uncharacterized protein</fullName>
    </submittedName>
</protein>
<proteinExistence type="predicted"/>